<accession>A0AAD5LVQ2</accession>
<evidence type="ECO:0000313" key="3">
    <source>
        <dbReference type="Proteomes" id="UP001196413"/>
    </source>
</evidence>
<feature type="region of interest" description="Disordered" evidence="1">
    <location>
        <begin position="192"/>
        <end position="229"/>
    </location>
</feature>
<dbReference type="AlphaFoldDB" id="A0AAD5LVQ2"/>
<dbReference type="Proteomes" id="UP001196413">
    <property type="component" value="Unassembled WGS sequence"/>
</dbReference>
<feature type="compositionally biased region" description="Low complexity" evidence="1">
    <location>
        <begin position="215"/>
        <end position="225"/>
    </location>
</feature>
<feature type="region of interest" description="Disordered" evidence="1">
    <location>
        <begin position="455"/>
        <end position="490"/>
    </location>
</feature>
<evidence type="ECO:0000313" key="2">
    <source>
        <dbReference type="EMBL" id="KAJ1347415.1"/>
    </source>
</evidence>
<feature type="region of interest" description="Disordered" evidence="1">
    <location>
        <begin position="378"/>
        <end position="420"/>
    </location>
</feature>
<comment type="caution">
    <text evidence="2">The sequence shown here is derived from an EMBL/GenBank/DDBJ whole genome shotgun (WGS) entry which is preliminary data.</text>
</comment>
<dbReference type="Gene3D" id="2.60.40.10">
    <property type="entry name" value="Immunoglobulins"/>
    <property type="match status" value="1"/>
</dbReference>
<feature type="region of interest" description="Disordered" evidence="1">
    <location>
        <begin position="1"/>
        <end position="29"/>
    </location>
</feature>
<dbReference type="InterPro" id="IPR013783">
    <property type="entry name" value="Ig-like_fold"/>
</dbReference>
<gene>
    <name evidence="2" type="ORF">KIN20_002467</name>
</gene>
<feature type="compositionally biased region" description="Low complexity" evidence="1">
    <location>
        <begin position="466"/>
        <end position="489"/>
    </location>
</feature>
<feature type="compositionally biased region" description="Polar residues" evidence="1">
    <location>
        <begin position="73"/>
        <end position="83"/>
    </location>
</feature>
<organism evidence="2 3">
    <name type="scientific">Parelaphostrongylus tenuis</name>
    <name type="common">Meningeal worm</name>
    <dbReference type="NCBI Taxonomy" id="148309"/>
    <lineage>
        <taxon>Eukaryota</taxon>
        <taxon>Metazoa</taxon>
        <taxon>Ecdysozoa</taxon>
        <taxon>Nematoda</taxon>
        <taxon>Chromadorea</taxon>
        <taxon>Rhabditida</taxon>
        <taxon>Rhabditina</taxon>
        <taxon>Rhabditomorpha</taxon>
        <taxon>Strongyloidea</taxon>
        <taxon>Metastrongylidae</taxon>
        <taxon>Parelaphostrongylus</taxon>
    </lineage>
</organism>
<dbReference type="EMBL" id="JAHQIW010000310">
    <property type="protein sequence ID" value="KAJ1347415.1"/>
    <property type="molecule type" value="Genomic_DNA"/>
</dbReference>
<proteinExistence type="predicted"/>
<feature type="compositionally biased region" description="Polar residues" evidence="1">
    <location>
        <begin position="388"/>
        <end position="420"/>
    </location>
</feature>
<feature type="region of interest" description="Disordered" evidence="1">
    <location>
        <begin position="65"/>
        <end position="88"/>
    </location>
</feature>
<evidence type="ECO:0000256" key="1">
    <source>
        <dbReference type="SAM" id="MobiDB-lite"/>
    </source>
</evidence>
<keyword evidence="3" id="KW-1185">Reference proteome</keyword>
<sequence length="834" mass="92155">MITLPRGCRGYYAPADELDPSSTSEMGSIADDDDEIVEDRFDDESFYDAPLSDHESNFDEMELRECDPPVHQQPPTDQIYSQNNRRHRPALSTIAEESKIEDVQSNEITVNRHLSGSSSNDDCSSFRALLVKSDDFITDQRAADIIEKEQQSFLRDRGRFIPDDPRFNRSHFEKENSWEPSVVEYSSFENIEPNKLDVPPVPKETGDFYSKSSEESSNSTGNNSGQVEGNDAQVRAIEGKDSKSSHIPNEQCDLEASEVQKRTLCRTPKRILQSSFITNESPNLCNSSTGIVQTSTPISVIAGAASRTRHDDLADKFHGLSVIMPEDSTAPVEQSMAESTVSTNLSVRRIHSVLKTLPASSSPGTLMKVLDECKRSRVKARKAGAQPVPSSFQNNEPSLSSRTSSHLPPPKSSNIGGTLNKTADLNEAIVGENEMLSKSSCTTVAVKQDCAAAYKQEKAPDDGEVSSRPLSSAKSSCSSSTTTGVRCSSQISTNPTRRSVLYIPQLEVAFGFVAIGDTAISNVDVTNRTDHCVRIRAKLSHSGVPFTLLDSQILLLDAHRTVPLRIEFSPAQNARFCTYLLIAVEGGGGPQVNYRMPVRGLGGTAVITVKVRDDLRISRNGTYILQSSYESTFSFSLTNSGNRRAFSYVIVLCTSESGVPEQIPADIRPAPGIVIDRGESKLVSVRLRSPALTSNWRSSQNSLVSTASTSQQRGTSELQVMVYWGEERTRLRLRCFENLKGISHQCEGIRFTDFFVGEDPTFCPPEDHPITKEDLRLFDQTLRMCTIYVCSPRVRPSPSLISNYSSPFERSLQPEDTFRERSTYKVAVPDQTLR</sequence>
<reference evidence="2" key="1">
    <citation type="submission" date="2021-06" db="EMBL/GenBank/DDBJ databases">
        <title>Parelaphostrongylus tenuis whole genome reference sequence.</title>
        <authorList>
            <person name="Garwood T.J."/>
            <person name="Larsen P.A."/>
            <person name="Fountain-Jones N.M."/>
            <person name="Garbe J.R."/>
            <person name="Macchietto M.G."/>
            <person name="Kania S.A."/>
            <person name="Gerhold R.W."/>
            <person name="Richards J.E."/>
            <person name="Wolf T.M."/>
        </authorList>
    </citation>
    <scope>NUCLEOTIDE SEQUENCE</scope>
    <source>
        <strain evidence="2">MNPRO001-30</strain>
        <tissue evidence="2">Meninges</tissue>
    </source>
</reference>
<protein>
    <submittedName>
        <fullName evidence="2">Uncharacterized protein</fullName>
    </submittedName>
</protein>
<name>A0AAD5LVQ2_PARTN</name>